<evidence type="ECO:0000256" key="1">
    <source>
        <dbReference type="SAM" id="Phobius"/>
    </source>
</evidence>
<feature type="transmembrane region" description="Helical" evidence="1">
    <location>
        <begin position="45"/>
        <end position="64"/>
    </location>
</feature>
<comment type="caution">
    <text evidence="2">The sequence shown here is derived from an EMBL/GenBank/DDBJ whole genome shotgun (WGS) entry which is preliminary data.</text>
</comment>
<feature type="transmembrane region" description="Helical" evidence="1">
    <location>
        <begin position="16"/>
        <end position="33"/>
    </location>
</feature>
<dbReference type="RefSeq" id="WP_181504803.1">
    <property type="nucleotide sequence ID" value="NZ_JACDUK010000005.1"/>
</dbReference>
<organism evidence="2 3">
    <name type="scientific">Methanococcus maripaludis</name>
    <name type="common">Methanococcus deltae</name>
    <dbReference type="NCBI Taxonomy" id="39152"/>
    <lineage>
        <taxon>Archaea</taxon>
        <taxon>Methanobacteriati</taxon>
        <taxon>Methanobacteriota</taxon>
        <taxon>Methanomada group</taxon>
        <taxon>Methanococci</taxon>
        <taxon>Methanococcales</taxon>
        <taxon>Methanococcaceae</taxon>
        <taxon>Methanococcus</taxon>
    </lineage>
</organism>
<sequence length="99" mass="11303">MTYGLPANIEKMMEKYGIVTLFVVALSLFFDYFEALDLSAIGIPYFIHGLWFYLLGNVIVANGFRYLRTKNNPICPKCKSTLEIENTFSCPNCGKLDFK</sequence>
<keyword evidence="2" id="KW-0648">Protein biosynthesis</keyword>
<dbReference type="EMBL" id="JACDUK010000005">
    <property type="protein sequence ID" value="MBA2853942.1"/>
    <property type="molecule type" value="Genomic_DNA"/>
</dbReference>
<keyword evidence="1" id="KW-1133">Transmembrane helix</keyword>
<reference evidence="2 3" key="1">
    <citation type="submission" date="2020-07" db="EMBL/GenBank/DDBJ databases">
        <title>Genomic Encyclopedia of Type Strains, Phase IV (KMG-V): Genome sequencing to study the core and pangenomes of soil and plant-associated prokaryotes.</title>
        <authorList>
            <person name="Whitman W."/>
        </authorList>
    </citation>
    <scope>NUCLEOTIDE SEQUENCE [LARGE SCALE GENOMIC DNA]</scope>
    <source>
        <strain evidence="2 3">S1</strain>
    </source>
</reference>
<keyword evidence="1" id="KW-0472">Membrane</keyword>
<evidence type="ECO:0000313" key="2">
    <source>
        <dbReference type="EMBL" id="MBA2853942.1"/>
    </source>
</evidence>
<keyword evidence="2" id="KW-0251">Elongation factor</keyword>
<evidence type="ECO:0000313" key="3">
    <source>
        <dbReference type="Proteomes" id="UP000522365"/>
    </source>
</evidence>
<keyword evidence="1" id="KW-0812">Transmembrane</keyword>
<gene>
    <name evidence="2" type="ORF">HNP89_001920</name>
</gene>
<dbReference type="GO" id="GO:0003746">
    <property type="term" value="F:translation elongation factor activity"/>
    <property type="evidence" value="ECO:0007669"/>
    <property type="project" value="UniProtKB-KW"/>
</dbReference>
<protein>
    <submittedName>
        <fullName evidence="2">RNA polymerase subunit RPABC4/transcription elongation factor Spt4</fullName>
    </submittedName>
</protein>
<proteinExistence type="predicted"/>
<dbReference type="AlphaFoldDB" id="A0A7J9P1Z0"/>
<dbReference type="Proteomes" id="UP000522365">
    <property type="component" value="Unassembled WGS sequence"/>
</dbReference>
<name>A0A7J9P1Z0_METMI</name>
<accession>A0A7J9P1Z0</accession>